<reference evidence="3" key="1">
    <citation type="submission" date="2022-10" db="EMBL/GenBank/DDBJ databases">
        <title>The complete genomes of actinobacterial strains from the NBC collection.</title>
        <authorList>
            <person name="Joergensen T.S."/>
            <person name="Alvarez Arevalo M."/>
            <person name="Sterndorff E.B."/>
            <person name="Faurdal D."/>
            <person name="Vuksanovic O."/>
            <person name="Mourched A.-S."/>
            <person name="Charusanti P."/>
            <person name="Shaw S."/>
            <person name="Blin K."/>
            <person name="Weber T."/>
        </authorList>
    </citation>
    <scope>NUCLEOTIDE SEQUENCE</scope>
    <source>
        <strain evidence="3">NBC_00093</strain>
    </source>
</reference>
<feature type="transmembrane region" description="Helical" evidence="2">
    <location>
        <begin position="227"/>
        <end position="255"/>
    </location>
</feature>
<dbReference type="AlphaFoldDB" id="A0AAU2A8H2"/>
<proteinExistence type="predicted"/>
<keyword evidence="2" id="KW-0472">Membrane</keyword>
<feature type="compositionally biased region" description="Basic and acidic residues" evidence="1">
    <location>
        <begin position="376"/>
        <end position="390"/>
    </location>
</feature>
<feature type="transmembrane region" description="Helical" evidence="2">
    <location>
        <begin position="52"/>
        <end position="72"/>
    </location>
</feature>
<evidence type="ECO:0000313" key="3">
    <source>
        <dbReference type="EMBL" id="WTT20261.1"/>
    </source>
</evidence>
<gene>
    <name evidence="3" type="ORF">OHA22_34400</name>
</gene>
<feature type="compositionally biased region" description="Acidic residues" evidence="1">
    <location>
        <begin position="392"/>
        <end position="401"/>
    </location>
</feature>
<accession>A0AAU2A8H2</accession>
<feature type="transmembrane region" description="Helical" evidence="2">
    <location>
        <begin position="20"/>
        <end position="40"/>
    </location>
</feature>
<protein>
    <submittedName>
        <fullName evidence="3">Cation:proton antiporter</fullName>
    </submittedName>
</protein>
<feature type="region of interest" description="Disordered" evidence="1">
    <location>
        <begin position="374"/>
        <end position="401"/>
    </location>
</feature>
<keyword evidence="2" id="KW-1133">Transmembrane helix</keyword>
<dbReference type="EMBL" id="CP108222">
    <property type="protein sequence ID" value="WTT20261.1"/>
    <property type="molecule type" value="Genomic_DNA"/>
</dbReference>
<organism evidence="3">
    <name type="scientific">Streptomyces sp. NBC_00093</name>
    <dbReference type="NCBI Taxonomy" id="2975649"/>
    <lineage>
        <taxon>Bacteria</taxon>
        <taxon>Bacillati</taxon>
        <taxon>Actinomycetota</taxon>
        <taxon>Actinomycetes</taxon>
        <taxon>Kitasatosporales</taxon>
        <taxon>Streptomycetaceae</taxon>
        <taxon>Streptomyces</taxon>
    </lineage>
</organism>
<evidence type="ECO:0000256" key="2">
    <source>
        <dbReference type="SAM" id="Phobius"/>
    </source>
</evidence>
<name>A0AAU2A8H2_9ACTN</name>
<feature type="transmembrane region" description="Helical" evidence="2">
    <location>
        <begin position="112"/>
        <end position="132"/>
    </location>
</feature>
<feature type="transmembrane region" description="Helical" evidence="2">
    <location>
        <begin position="84"/>
        <end position="106"/>
    </location>
</feature>
<keyword evidence="2" id="KW-0812">Transmembrane</keyword>
<feature type="transmembrane region" description="Helical" evidence="2">
    <location>
        <begin position="293"/>
        <end position="315"/>
    </location>
</feature>
<evidence type="ECO:0000256" key="1">
    <source>
        <dbReference type="SAM" id="MobiDB-lite"/>
    </source>
</evidence>
<sequence>MRASLRTRLRQLPVRRLPEVVPGIVLGGAGLLVLGVLAGLAVDVSALTGSGAYVFGASLLLAVGLYGSTYSIDLKALRADLRGVVAAVTLGVVLKAGLIAGTMVLVFGKPEYLVLGIAVAQIDPLSVAALTGRGRMSPRAQSLLTAWASFDDPMTVLLTLYLAGYAYTAAGHEGAPEISRGAGGDYATGLLFNAVLLVAVVLLWWAGRRAVSRLPDVPAVRRTKAGGAVLLVGAMLVLAAVNQLMLGVALAGLVLRAGVLDKAVGRAVGGAFLAAFLTLGLLLSHGVELWPGFVLGVAAFGAQAVVAFGVMPLFVRGLERGDRIALGLGQQNGITAVLIALTLERDFPGTAAIVGPAVITVNLLHGTSQALLARPSRRELSSEGERHSPYEQDPEDEQSVA</sequence>
<feature type="transmembrane region" description="Helical" evidence="2">
    <location>
        <begin position="267"/>
        <end position="287"/>
    </location>
</feature>
<feature type="transmembrane region" description="Helical" evidence="2">
    <location>
        <begin position="186"/>
        <end position="207"/>
    </location>
</feature>